<feature type="signal peptide" evidence="1">
    <location>
        <begin position="1"/>
        <end position="27"/>
    </location>
</feature>
<evidence type="ECO:0000313" key="3">
    <source>
        <dbReference type="Proteomes" id="UP000199365"/>
    </source>
</evidence>
<dbReference type="AlphaFoldDB" id="A0A1H1HE60"/>
<dbReference type="RefSeq" id="WP_090804997.1">
    <property type="nucleotide sequence ID" value="NZ_FNKX01000001.1"/>
</dbReference>
<dbReference type="Proteomes" id="UP000199365">
    <property type="component" value="Unassembled WGS sequence"/>
</dbReference>
<organism evidence="2 3">
    <name type="scientific">Paraburkholderia tuberum</name>
    <dbReference type="NCBI Taxonomy" id="157910"/>
    <lineage>
        <taxon>Bacteria</taxon>
        <taxon>Pseudomonadati</taxon>
        <taxon>Pseudomonadota</taxon>
        <taxon>Betaproteobacteria</taxon>
        <taxon>Burkholderiales</taxon>
        <taxon>Burkholderiaceae</taxon>
        <taxon>Paraburkholderia</taxon>
    </lineage>
</organism>
<proteinExistence type="predicted"/>
<evidence type="ECO:0000256" key="1">
    <source>
        <dbReference type="SAM" id="SignalP"/>
    </source>
</evidence>
<dbReference type="Pfam" id="PF13379">
    <property type="entry name" value="NMT1_2"/>
    <property type="match status" value="1"/>
</dbReference>
<keyword evidence="1" id="KW-0732">Signal</keyword>
<accession>A0A1H1HE60</accession>
<dbReference type="STRING" id="157910.SAMN05445850_3494"/>
<reference evidence="3" key="1">
    <citation type="submission" date="2016-10" db="EMBL/GenBank/DDBJ databases">
        <authorList>
            <person name="Varghese N."/>
            <person name="Submissions S."/>
        </authorList>
    </citation>
    <scope>NUCLEOTIDE SEQUENCE [LARGE SCALE GENOMIC DNA]</scope>
    <source>
        <strain evidence="3">DUS833</strain>
    </source>
</reference>
<keyword evidence="3" id="KW-1185">Reference proteome</keyword>
<feature type="chain" id="PRO_5011529963" evidence="1">
    <location>
        <begin position="28"/>
        <end position="339"/>
    </location>
</feature>
<dbReference type="PANTHER" id="PTHR30024">
    <property type="entry name" value="ALIPHATIC SULFONATES-BINDING PROTEIN-RELATED"/>
    <property type="match status" value="1"/>
</dbReference>
<protein>
    <submittedName>
        <fullName evidence="2">NitT/TauT family transport system substrate-binding protein</fullName>
    </submittedName>
</protein>
<dbReference type="Gene3D" id="3.40.190.10">
    <property type="entry name" value="Periplasmic binding protein-like II"/>
    <property type="match status" value="2"/>
</dbReference>
<gene>
    <name evidence="2" type="ORF">SAMN05445850_3494</name>
</gene>
<dbReference type="SUPFAM" id="SSF53850">
    <property type="entry name" value="Periplasmic binding protein-like II"/>
    <property type="match status" value="1"/>
</dbReference>
<name>A0A1H1HE60_9BURK</name>
<sequence length="339" mass="36595">MSLRKVAVFLSTLLALGAALTSAPARAELSEIRIARQYGVSYLPLMLMQDQKLIEKHAAQLGVPNLKVSWVEFAGGNVMNDALLSDSLQIASGGVAPLVLLWARTRGTPVEVKALSAINSMPLLLNTNNPTVKTLKDFTGKDKIALPAAKVSIQAITLQMAAEKAFGAGNQGQLDKYTVSLAHPDAQQALLSGNSEVTAHFGSPPFQEQELAHPGVRTVVNSYDVLGGKSTFNLVWCMTKFYQQNPKLVQAFMAALDDAEAQITRDKHAAALAYLRISKDKSNVADIEKMISSPDVAFTTTPENTLKYADFMARTGLIKTKPASWKDMFFPTAQSLQGS</sequence>
<evidence type="ECO:0000313" key="2">
    <source>
        <dbReference type="EMBL" id="SDR23722.1"/>
    </source>
</evidence>
<dbReference type="PANTHER" id="PTHR30024:SF2">
    <property type="entry name" value="ABC TRANSPORTER SUBSTRATE-BINDING PROTEIN"/>
    <property type="match status" value="1"/>
</dbReference>
<dbReference type="EMBL" id="FNKX01000001">
    <property type="protein sequence ID" value="SDR23722.1"/>
    <property type="molecule type" value="Genomic_DNA"/>
</dbReference>